<feature type="domain" description="PDZ" evidence="12">
    <location>
        <begin position="102"/>
        <end position="187"/>
    </location>
</feature>
<keyword evidence="9 11" id="KW-0482">Metalloprotease</keyword>
<dbReference type="PANTHER" id="PTHR42837:SF2">
    <property type="entry name" value="MEMBRANE METALLOPROTEASE ARASP2, CHLOROPLASTIC-RELATED"/>
    <property type="match status" value="1"/>
</dbReference>
<accession>A0A2M7D8J0</accession>
<evidence type="ECO:0000256" key="10">
    <source>
        <dbReference type="ARBA" id="ARBA00023136"/>
    </source>
</evidence>
<keyword evidence="8 11" id="KW-1133">Transmembrane helix</keyword>
<proteinExistence type="inferred from homology"/>
<keyword evidence="4 13" id="KW-0645">Protease</keyword>
<feature type="transmembrane region" description="Helical" evidence="11">
    <location>
        <begin position="327"/>
        <end position="348"/>
    </location>
</feature>
<evidence type="ECO:0000256" key="1">
    <source>
        <dbReference type="ARBA" id="ARBA00001947"/>
    </source>
</evidence>
<evidence type="ECO:0000256" key="11">
    <source>
        <dbReference type="RuleBase" id="RU362031"/>
    </source>
</evidence>
<dbReference type="GO" id="GO:0006508">
    <property type="term" value="P:proteolysis"/>
    <property type="evidence" value="ECO:0007669"/>
    <property type="project" value="UniProtKB-KW"/>
</dbReference>
<dbReference type="InterPro" id="IPR004387">
    <property type="entry name" value="Pept_M50_Zn"/>
</dbReference>
<dbReference type="AlphaFoldDB" id="A0A2M7D8J0"/>
<keyword evidence="6 11" id="KW-0378">Hydrolase</keyword>
<organism evidence="13 14">
    <name type="scientific">Candidatus Nealsonbacteria bacterium CG02_land_8_20_14_3_00_40_11</name>
    <dbReference type="NCBI Taxonomy" id="1974700"/>
    <lineage>
        <taxon>Bacteria</taxon>
        <taxon>Candidatus Nealsoniibacteriota</taxon>
    </lineage>
</organism>
<comment type="similarity">
    <text evidence="3 11">Belongs to the peptidase M50B family.</text>
</comment>
<evidence type="ECO:0000256" key="7">
    <source>
        <dbReference type="ARBA" id="ARBA00022833"/>
    </source>
</evidence>
<reference evidence="14" key="1">
    <citation type="submission" date="2017-09" db="EMBL/GenBank/DDBJ databases">
        <title>Depth-based differentiation of microbial function through sediment-hosted aquifers and enrichment of novel symbionts in the deep terrestrial subsurface.</title>
        <authorList>
            <person name="Probst A.J."/>
            <person name="Ladd B."/>
            <person name="Jarett J.K."/>
            <person name="Geller-Mcgrath D.E."/>
            <person name="Sieber C.M.K."/>
            <person name="Emerson J.B."/>
            <person name="Anantharaman K."/>
            <person name="Thomas B.C."/>
            <person name="Malmstrom R."/>
            <person name="Stieglmeier M."/>
            <person name="Klingl A."/>
            <person name="Woyke T."/>
            <person name="Ryan C.M."/>
            <person name="Banfield J.F."/>
        </authorList>
    </citation>
    <scope>NUCLEOTIDE SEQUENCE [LARGE SCALE GENOMIC DNA]</scope>
</reference>
<dbReference type="PANTHER" id="PTHR42837">
    <property type="entry name" value="REGULATOR OF SIGMA-E PROTEASE RSEP"/>
    <property type="match status" value="1"/>
</dbReference>
<dbReference type="Gene3D" id="2.30.42.10">
    <property type="match status" value="1"/>
</dbReference>
<evidence type="ECO:0000256" key="6">
    <source>
        <dbReference type="ARBA" id="ARBA00022801"/>
    </source>
</evidence>
<keyword evidence="5 11" id="KW-0812">Transmembrane</keyword>
<evidence type="ECO:0000259" key="12">
    <source>
        <dbReference type="SMART" id="SM00228"/>
    </source>
</evidence>
<dbReference type="SMART" id="SM00228">
    <property type="entry name" value="PDZ"/>
    <property type="match status" value="1"/>
</dbReference>
<sequence>MFISIVIAIVSVVGLLTLHEFGHFIIAKRIGMKVEEFGVGYPPRLFGKKYGETLYSLNLLPFGAFVKIPDVEGREITKPAWQRALVLLGGVVSFWIIAVVLLSIVFSVGAPQAISDTEEGPLLNPKVQILAVAPDSPVEKAGIKAGDAIKELKVQNEKINVNKVIDVQEFTDRHRGETVTLTIQRGKEIFEASLTPRVSPPEGEGAMGIALSRTAEKSYSGFQAIVKGVEATGVLTYAVILGWGNVLTNLVKGAGLPKGVQFMGPIGIGSLITQAAQVGINYFLQFIAMIAVYLAIFNVLPIPALDGGKLLFLGIEKIKGSPINRKVEEGVTAFFFFSLIILMVWVTIKDIGRLF</sequence>
<evidence type="ECO:0000313" key="14">
    <source>
        <dbReference type="Proteomes" id="UP000230304"/>
    </source>
</evidence>
<dbReference type="GO" id="GO:0046872">
    <property type="term" value="F:metal ion binding"/>
    <property type="evidence" value="ECO:0007669"/>
    <property type="project" value="UniProtKB-KW"/>
</dbReference>
<evidence type="ECO:0000256" key="4">
    <source>
        <dbReference type="ARBA" id="ARBA00022670"/>
    </source>
</evidence>
<dbReference type="InterPro" id="IPR001478">
    <property type="entry name" value="PDZ"/>
</dbReference>
<dbReference type="SUPFAM" id="SSF50156">
    <property type="entry name" value="PDZ domain-like"/>
    <property type="match status" value="1"/>
</dbReference>
<dbReference type="NCBIfam" id="TIGR00054">
    <property type="entry name" value="RIP metalloprotease RseP"/>
    <property type="match status" value="1"/>
</dbReference>
<protein>
    <recommendedName>
        <fullName evidence="11">Zinc metalloprotease</fullName>
        <ecNumber evidence="11">3.4.24.-</ecNumber>
    </recommendedName>
</protein>
<dbReference type="EMBL" id="PEUA01000016">
    <property type="protein sequence ID" value="PIV43320.1"/>
    <property type="molecule type" value="Genomic_DNA"/>
</dbReference>
<evidence type="ECO:0000256" key="3">
    <source>
        <dbReference type="ARBA" id="ARBA00007931"/>
    </source>
</evidence>
<comment type="caution">
    <text evidence="13">The sequence shown here is derived from an EMBL/GenBank/DDBJ whole genome shotgun (WGS) entry which is preliminary data.</text>
</comment>
<keyword evidence="11" id="KW-0479">Metal-binding</keyword>
<keyword evidence="7 11" id="KW-0862">Zinc</keyword>
<feature type="transmembrane region" description="Helical" evidence="11">
    <location>
        <begin position="282"/>
        <end position="306"/>
    </location>
</feature>
<evidence type="ECO:0000313" key="13">
    <source>
        <dbReference type="EMBL" id="PIV43320.1"/>
    </source>
</evidence>
<evidence type="ECO:0000256" key="8">
    <source>
        <dbReference type="ARBA" id="ARBA00022989"/>
    </source>
</evidence>
<comment type="cofactor">
    <cofactor evidence="1 11">
        <name>Zn(2+)</name>
        <dbReference type="ChEBI" id="CHEBI:29105"/>
    </cofactor>
</comment>
<dbReference type="EC" id="3.4.24.-" evidence="11"/>
<feature type="transmembrane region" description="Helical" evidence="11">
    <location>
        <begin position="6"/>
        <end position="26"/>
    </location>
</feature>
<evidence type="ECO:0000256" key="9">
    <source>
        <dbReference type="ARBA" id="ARBA00023049"/>
    </source>
</evidence>
<evidence type="ECO:0000256" key="2">
    <source>
        <dbReference type="ARBA" id="ARBA00004141"/>
    </source>
</evidence>
<dbReference type="Proteomes" id="UP000230304">
    <property type="component" value="Unassembled WGS sequence"/>
</dbReference>
<comment type="subcellular location">
    <subcellularLocation>
        <location evidence="2">Membrane</location>
        <topology evidence="2">Multi-pass membrane protein</topology>
    </subcellularLocation>
</comment>
<keyword evidence="10 11" id="KW-0472">Membrane</keyword>
<dbReference type="GO" id="GO:0004222">
    <property type="term" value="F:metalloendopeptidase activity"/>
    <property type="evidence" value="ECO:0007669"/>
    <property type="project" value="InterPro"/>
</dbReference>
<dbReference type="GO" id="GO:0016020">
    <property type="term" value="C:membrane"/>
    <property type="evidence" value="ECO:0007669"/>
    <property type="project" value="UniProtKB-SubCell"/>
</dbReference>
<evidence type="ECO:0000256" key="5">
    <source>
        <dbReference type="ARBA" id="ARBA00022692"/>
    </source>
</evidence>
<dbReference type="CDD" id="cd06163">
    <property type="entry name" value="S2P-M50_PDZ_RseP-like"/>
    <property type="match status" value="1"/>
</dbReference>
<dbReference type="InterPro" id="IPR008915">
    <property type="entry name" value="Peptidase_M50"/>
</dbReference>
<feature type="transmembrane region" description="Helical" evidence="11">
    <location>
        <begin position="84"/>
        <end position="106"/>
    </location>
</feature>
<gene>
    <name evidence="13" type="primary">rseP</name>
    <name evidence="13" type="ORF">COS26_00700</name>
</gene>
<dbReference type="Pfam" id="PF02163">
    <property type="entry name" value="Peptidase_M50"/>
    <property type="match status" value="1"/>
</dbReference>
<dbReference type="InterPro" id="IPR036034">
    <property type="entry name" value="PDZ_sf"/>
</dbReference>
<name>A0A2M7D8J0_9BACT</name>